<reference evidence="2 3" key="1">
    <citation type="submission" date="2022-03" db="EMBL/GenBank/DDBJ databases">
        <authorList>
            <person name="Brunel B."/>
        </authorList>
    </citation>
    <scope>NUCLEOTIDE SEQUENCE [LARGE SCALE GENOMIC DNA]</scope>
    <source>
        <strain evidence="2">STM5069sample</strain>
    </source>
</reference>
<organism evidence="2 3">
    <name type="scientific">Mesorhizobium escarrei</name>
    <dbReference type="NCBI Taxonomy" id="666018"/>
    <lineage>
        <taxon>Bacteria</taxon>
        <taxon>Pseudomonadati</taxon>
        <taxon>Pseudomonadota</taxon>
        <taxon>Alphaproteobacteria</taxon>
        <taxon>Hyphomicrobiales</taxon>
        <taxon>Phyllobacteriaceae</taxon>
        <taxon>Mesorhizobium</taxon>
    </lineage>
</organism>
<proteinExistence type="predicted"/>
<dbReference type="Gene3D" id="1.10.10.10">
    <property type="entry name" value="Winged helix-like DNA-binding domain superfamily/Winged helix DNA-binding domain"/>
    <property type="match status" value="1"/>
</dbReference>
<dbReference type="InterPro" id="IPR000835">
    <property type="entry name" value="HTH_MarR-typ"/>
</dbReference>
<protein>
    <submittedName>
        <fullName evidence="2">Transcriptional regulator</fullName>
    </submittedName>
</protein>
<dbReference type="SMART" id="SM00347">
    <property type="entry name" value="HTH_MARR"/>
    <property type="match status" value="1"/>
</dbReference>
<feature type="domain" description="HTH marR-type" evidence="1">
    <location>
        <begin position="43"/>
        <end position="147"/>
    </location>
</feature>
<accession>A0ABN8JZS7</accession>
<dbReference type="EMBL" id="CAKXZT010000134">
    <property type="protein sequence ID" value="CAH2403539.1"/>
    <property type="molecule type" value="Genomic_DNA"/>
</dbReference>
<dbReference type="InterPro" id="IPR036390">
    <property type="entry name" value="WH_DNA-bd_sf"/>
</dbReference>
<sequence length="165" mass="18096">MASTGHRTGAAPRTGNTPIVDSKAEAITELMLEVAQCFFRIRALGQKTGLITSWGGGAFGFIRSLALLGPLTVPQIAHMRPTSRQRMQRLADELAAEGLVEFIENPKHRRSKLVRLTRKGDARYRQMNARLLAIASTMGVALSETDIRKAANIVRQLSDDVKARS</sequence>
<dbReference type="SUPFAM" id="SSF46785">
    <property type="entry name" value="Winged helix' DNA-binding domain"/>
    <property type="match status" value="1"/>
</dbReference>
<name>A0ABN8JZS7_9HYPH</name>
<dbReference type="InterPro" id="IPR036388">
    <property type="entry name" value="WH-like_DNA-bd_sf"/>
</dbReference>
<gene>
    <name evidence="2" type="ORF">MES5069_390027</name>
</gene>
<dbReference type="RefSeq" id="WP_254019628.1">
    <property type="nucleotide sequence ID" value="NZ_CAKXZT010000134.1"/>
</dbReference>
<dbReference type="Proteomes" id="UP001153050">
    <property type="component" value="Unassembled WGS sequence"/>
</dbReference>
<comment type="caution">
    <text evidence="2">The sequence shown here is derived from an EMBL/GenBank/DDBJ whole genome shotgun (WGS) entry which is preliminary data.</text>
</comment>
<evidence type="ECO:0000259" key="1">
    <source>
        <dbReference type="SMART" id="SM00347"/>
    </source>
</evidence>
<keyword evidence="3" id="KW-1185">Reference proteome</keyword>
<dbReference type="Pfam" id="PF12802">
    <property type="entry name" value="MarR_2"/>
    <property type="match status" value="1"/>
</dbReference>
<evidence type="ECO:0000313" key="3">
    <source>
        <dbReference type="Proteomes" id="UP001153050"/>
    </source>
</evidence>
<evidence type="ECO:0000313" key="2">
    <source>
        <dbReference type="EMBL" id="CAH2403539.1"/>
    </source>
</evidence>